<dbReference type="GeneID" id="120280482"/>
<gene>
    <name evidence="10" type="primary">LOC120280482</name>
</gene>
<feature type="domain" description="Glycosyltransferase 61 catalytic" evidence="8">
    <location>
        <begin position="351"/>
        <end position="462"/>
    </location>
</feature>
<dbReference type="GO" id="GO:0000139">
    <property type="term" value="C:Golgi membrane"/>
    <property type="evidence" value="ECO:0007669"/>
    <property type="project" value="UniProtKB-SubCell"/>
</dbReference>
<evidence type="ECO:0000256" key="7">
    <source>
        <dbReference type="SAM" id="Phobius"/>
    </source>
</evidence>
<keyword evidence="4" id="KW-0808">Transferase</keyword>
<accession>A0AB40CXV2</accession>
<evidence type="ECO:0000256" key="4">
    <source>
        <dbReference type="ARBA" id="ARBA00022679"/>
    </source>
</evidence>
<keyword evidence="3" id="KW-0328">Glycosyltransferase</keyword>
<keyword evidence="7" id="KW-0472">Membrane</keyword>
<dbReference type="RefSeq" id="XP_039143277.1">
    <property type="nucleotide sequence ID" value="XM_039287343.1"/>
</dbReference>
<evidence type="ECO:0000256" key="3">
    <source>
        <dbReference type="ARBA" id="ARBA00022676"/>
    </source>
</evidence>
<reference evidence="10" key="1">
    <citation type="submission" date="2025-08" db="UniProtKB">
        <authorList>
            <consortium name="RefSeq"/>
        </authorList>
    </citation>
    <scope>IDENTIFICATION</scope>
</reference>
<keyword evidence="9" id="KW-1185">Reference proteome</keyword>
<dbReference type="InterPro" id="IPR007657">
    <property type="entry name" value="Glycosyltransferase_61"/>
</dbReference>
<dbReference type="Proteomes" id="UP001515500">
    <property type="component" value="Chromosome 17"/>
</dbReference>
<evidence type="ECO:0000256" key="6">
    <source>
        <dbReference type="SAM" id="MobiDB-lite"/>
    </source>
</evidence>
<feature type="region of interest" description="Disordered" evidence="6">
    <location>
        <begin position="25"/>
        <end position="62"/>
    </location>
</feature>
<keyword evidence="5" id="KW-0325">Glycoprotein</keyword>
<dbReference type="InterPro" id="IPR049625">
    <property type="entry name" value="Glyco_transf_61_cat"/>
</dbReference>
<name>A0AB40CXV2_DIOCR</name>
<feature type="transmembrane region" description="Helical" evidence="7">
    <location>
        <begin position="112"/>
        <end position="132"/>
    </location>
</feature>
<evidence type="ECO:0000313" key="10">
    <source>
        <dbReference type="RefSeq" id="XP_039143277.1"/>
    </source>
</evidence>
<evidence type="ECO:0000256" key="2">
    <source>
        <dbReference type="ARBA" id="ARBA00004881"/>
    </source>
</evidence>
<comment type="pathway">
    <text evidence="2">Glycan metabolism.</text>
</comment>
<dbReference type="PANTHER" id="PTHR20961:SF81">
    <property type="entry name" value="GLYCOSYLTRANSFERASE FAMILY 61 PROTEIN"/>
    <property type="match status" value="1"/>
</dbReference>
<evidence type="ECO:0000256" key="1">
    <source>
        <dbReference type="ARBA" id="ARBA00004323"/>
    </source>
</evidence>
<evidence type="ECO:0000259" key="8">
    <source>
        <dbReference type="Pfam" id="PF04577"/>
    </source>
</evidence>
<dbReference type="GO" id="GO:0016763">
    <property type="term" value="F:pentosyltransferase activity"/>
    <property type="evidence" value="ECO:0007669"/>
    <property type="project" value="UniProtKB-ARBA"/>
</dbReference>
<dbReference type="PANTHER" id="PTHR20961">
    <property type="entry name" value="GLYCOSYLTRANSFERASE"/>
    <property type="match status" value="1"/>
</dbReference>
<dbReference type="Pfam" id="PF04577">
    <property type="entry name" value="Glyco_transf_61"/>
    <property type="match status" value="1"/>
</dbReference>
<organism evidence="9 10">
    <name type="scientific">Dioscorea cayennensis subsp. rotundata</name>
    <name type="common">White Guinea yam</name>
    <name type="synonym">Dioscorea rotundata</name>
    <dbReference type="NCBI Taxonomy" id="55577"/>
    <lineage>
        <taxon>Eukaryota</taxon>
        <taxon>Viridiplantae</taxon>
        <taxon>Streptophyta</taxon>
        <taxon>Embryophyta</taxon>
        <taxon>Tracheophyta</taxon>
        <taxon>Spermatophyta</taxon>
        <taxon>Magnoliopsida</taxon>
        <taxon>Liliopsida</taxon>
        <taxon>Dioscoreales</taxon>
        <taxon>Dioscoreaceae</taxon>
        <taxon>Dioscorea</taxon>
    </lineage>
</organism>
<keyword evidence="7" id="KW-0812">Transmembrane</keyword>
<sequence length="556" mass="63524">MAEKAVSIIAGARKVEGEQAWLLEPPQRSGKRAEEAVRQKMAERKRGKEANTMERMRNNPSRPPWMDVDLGFVFASEINGFQTKYQSINLGTKKMGFEKSLMRNLNKMKLENIGLISVFSGVVLLLLFFVLLSDPLSFKVSIDEASKTLIANVKAARQIDLKNKKETTMEKRKQICDFSNRKTDVCEINNGDVRIHANSSTVQFITTFPSETNHSWKIKPHPRKGDKIGMSKITEFTLKSSASFDQALNSCTLIQSIPSIIFSIGGYMGNVFHDFSDILIPLFLTSHHYHGQVQFVITDMKHWWVSKYRNVLNQLTKFPIIDMDKEEGVLCYQNLTIGLRFHLELSIDPLKSPYSFSMQDFASLIRNSYSLKREKAISLNENTRKKPRLMIIARRQSRSFTNIVEIVRMAEDVGFEAVVAECDAKSNLTEFAKKVNSFDVMMGVHGAGLTNFMFLPSNAIVIQVVPLGGLGDVSWMDYGKPSVNMKLRYLQYDISENESTLIEEYPKDHIVIKDPSLIRKQGWLSLREIYLIKQNVKLDVQRFRPVLLKAIELLHY</sequence>
<feature type="compositionally biased region" description="Basic and acidic residues" evidence="6">
    <location>
        <begin position="31"/>
        <end position="57"/>
    </location>
</feature>
<evidence type="ECO:0000313" key="9">
    <source>
        <dbReference type="Proteomes" id="UP001515500"/>
    </source>
</evidence>
<keyword evidence="7" id="KW-1133">Transmembrane helix</keyword>
<dbReference type="AlphaFoldDB" id="A0AB40CXV2"/>
<protein>
    <submittedName>
        <fullName evidence="10">Alpha-1,3-arabinosyltransferase XAT3-like</fullName>
    </submittedName>
</protein>
<comment type="subcellular location">
    <subcellularLocation>
        <location evidence="1">Golgi apparatus membrane</location>
        <topology evidence="1">Single-pass type II membrane protein</topology>
    </subcellularLocation>
</comment>
<evidence type="ECO:0000256" key="5">
    <source>
        <dbReference type="ARBA" id="ARBA00023180"/>
    </source>
</evidence>
<proteinExistence type="predicted"/>